<dbReference type="Pfam" id="PF01628">
    <property type="entry name" value="HrcA"/>
    <property type="match status" value="1"/>
</dbReference>
<organism evidence="5">
    <name type="scientific">marine metagenome</name>
    <dbReference type="NCBI Taxonomy" id="408172"/>
    <lineage>
        <taxon>unclassified sequences</taxon>
        <taxon>metagenomes</taxon>
        <taxon>ecological metagenomes</taxon>
    </lineage>
</organism>
<dbReference type="InterPro" id="IPR021153">
    <property type="entry name" value="HrcA_C"/>
</dbReference>
<dbReference type="GO" id="GO:0003677">
    <property type="term" value="F:DNA binding"/>
    <property type="evidence" value="ECO:0007669"/>
    <property type="project" value="InterPro"/>
</dbReference>
<protein>
    <recommendedName>
        <fullName evidence="4">Heat-inducible transcription repressor HrcA C-terminal domain-containing protein</fullName>
    </recommendedName>
</protein>
<dbReference type="AlphaFoldDB" id="A0A381S0C2"/>
<dbReference type="PANTHER" id="PTHR34824">
    <property type="entry name" value="HEAT-INDUCIBLE TRANSCRIPTION REPRESSOR HRCA"/>
    <property type="match status" value="1"/>
</dbReference>
<evidence type="ECO:0000256" key="2">
    <source>
        <dbReference type="ARBA" id="ARBA00023015"/>
    </source>
</evidence>
<keyword evidence="1" id="KW-0678">Repressor</keyword>
<dbReference type="GO" id="GO:0045892">
    <property type="term" value="P:negative regulation of DNA-templated transcription"/>
    <property type="evidence" value="ECO:0007669"/>
    <property type="project" value="TreeGrafter"/>
</dbReference>
<dbReference type="InterPro" id="IPR029016">
    <property type="entry name" value="GAF-like_dom_sf"/>
</dbReference>
<evidence type="ECO:0000313" key="5">
    <source>
        <dbReference type="EMBL" id="SUZ94613.1"/>
    </source>
</evidence>
<dbReference type="EMBL" id="UINC01002251">
    <property type="protein sequence ID" value="SUZ94613.1"/>
    <property type="molecule type" value="Genomic_DNA"/>
</dbReference>
<reference evidence="5" key="1">
    <citation type="submission" date="2018-05" db="EMBL/GenBank/DDBJ databases">
        <authorList>
            <person name="Lanie J.A."/>
            <person name="Ng W.-L."/>
            <person name="Kazmierczak K.M."/>
            <person name="Andrzejewski T.M."/>
            <person name="Davidsen T.M."/>
            <person name="Wayne K.J."/>
            <person name="Tettelin H."/>
            <person name="Glass J.I."/>
            <person name="Rusch D."/>
            <person name="Podicherti R."/>
            <person name="Tsui H.-C.T."/>
            <person name="Winkler M.E."/>
        </authorList>
    </citation>
    <scope>NUCLEOTIDE SEQUENCE</scope>
</reference>
<gene>
    <name evidence="5" type="ORF">METZ01_LOCUS47467</name>
</gene>
<feature type="non-terminal residue" evidence="5">
    <location>
        <position position="1"/>
    </location>
</feature>
<name>A0A381S0C2_9ZZZZ</name>
<dbReference type="PANTHER" id="PTHR34824:SF1">
    <property type="entry name" value="HEAT-INDUCIBLE TRANSCRIPTION REPRESSOR HRCA"/>
    <property type="match status" value="1"/>
</dbReference>
<dbReference type="Gene3D" id="3.30.450.40">
    <property type="match status" value="1"/>
</dbReference>
<sequence>PLNECSLVVAPYEIDGDQVGSIAVLGPTRMNYPQAMATVAVVSRQLGDRLTSG</sequence>
<dbReference type="InterPro" id="IPR002571">
    <property type="entry name" value="HrcA"/>
</dbReference>
<evidence type="ECO:0000256" key="1">
    <source>
        <dbReference type="ARBA" id="ARBA00022491"/>
    </source>
</evidence>
<evidence type="ECO:0000256" key="3">
    <source>
        <dbReference type="ARBA" id="ARBA00023163"/>
    </source>
</evidence>
<accession>A0A381S0C2</accession>
<dbReference type="SUPFAM" id="SSF55781">
    <property type="entry name" value="GAF domain-like"/>
    <property type="match status" value="1"/>
</dbReference>
<feature type="domain" description="Heat-inducible transcription repressor HrcA C-terminal" evidence="4">
    <location>
        <begin position="2"/>
        <end position="36"/>
    </location>
</feature>
<evidence type="ECO:0000259" key="4">
    <source>
        <dbReference type="Pfam" id="PF01628"/>
    </source>
</evidence>
<keyword evidence="2" id="KW-0805">Transcription regulation</keyword>
<proteinExistence type="predicted"/>
<keyword evidence="3" id="KW-0804">Transcription</keyword>